<comment type="caution">
    <text evidence="3">The sequence shown here is derived from an EMBL/GenBank/DDBJ whole genome shotgun (WGS) entry which is preliminary data.</text>
</comment>
<dbReference type="Proteomes" id="UP001159427">
    <property type="component" value="Unassembled WGS sequence"/>
</dbReference>
<dbReference type="Gene3D" id="3.10.20.230">
    <property type="entry name" value="Doublecortin domain"/>
    <property type="match status" value="1"/>
</dbReference>
<evidence type="ECO:0000313" key="3">
    <source>
        <dbReference type="EMBL" id="CAH3195381.1"/>
    </source>
</evidence>
<feature type="compositionally biased region" description="Basic and acidic residues" evidence="1">
    <location>
        <begin position="308"/>
        <end position="319"/>
    </location>
</feature>
<dbReference type="PROSITE" id="PS50309">
    <property type="entry name" value="DC"/>
    <property type="match status" value="1"/>
</dbReference>
<feature type="compositionally biased region" description="Acidic residues" evidence="1">
    <location>
        <begin position="323"/>
        <end position="334"/>
    </location>
</feature>
<proteinExistence type="predicted"/>
<name>A0ABN8SWZ6_9CNID</name>
<reference evidence="3 4" key="1">
    <citation type="submission" date="2022-05" db="EMBL/GenBank/DDBJ databases">
        <authorList>
            <consortium name="Genoscope - CEA"/>
            <person name="William W."/>
        </authorList>
    </citation>
    <scope>NUCLEOTIDE SEQUENCE [LARGE SCALE GENOMIC DNA]</scope>
</reference>
<gene>
    <name evidence="3" type="ORF">PEVE_00030119</name>
</gene>
<dbReference type="PANTHER" id="PTHR23004:SF11">
    <property type="entry name" value="PROTEIN RPI-1"/>
    <property type="match status" value="1"/>
</dbReference>
<evidence type="ECO:0000259" key="2">
    <source>
        <dbReference type="PROSITE" id="PS50309"/>
    </source>
</evidence>
<feature type="region of interest" description="Disordered" evidence="1">
    <location>
        <begin position="299"/>
        <end position="365"/>
    </location>
</feature>
<feature type="non-terminal residue" evidence="3">
    <location>
        <position position="1"/>
    </location>
</feature>
<accession>A0ABN8SWZ6</accession>
<dbReference type="InterPro" id="IPR036572">
    <property type="entry name" value="Doublecortin_dom_sf"/>
</dbReference>
<dbReference type="EMBL" id="CALNXI010004244">
    <property type="protein sequence ID" value="CAH3195381.1"/>
    <property type="molecule type" value="Genomic_DNA"/>
</dbReference>
<feature type="domain" description="Doublecortin" evidence="2">
    <location>
        <begin position="95"/>
        <end position="146"/>
    </location>
</feature>
<feature type="non-terminal residue" evidence="3">
    <location>
        <position position="365"/>
    </location>
</feature>
<protein>
    <recommendedName>
        <fullName evidence="2">Doublecortin domain-containing protein</fullName>
    </recommendedName>
</protein>
<dbReference type="SUPFAM" id="SSF89837">
    <property type="entry name" value="Doublecortin (DC)"/>
    <property type="match status" value="1"/>
</dbReference>
<keyword evidence="4" id="KW-1185">Reference proteome</keyword>
<feature type="compositionally biased region" description="Acidic residues" evidence="1">
    <location>
        <begin position="353"/>
        <end position="365"/>
    </location>
</feature>
<evidence type="ECO:0000313" key="4">
    <source>
        <dbReference type="Proteomes" id="UP001159427"/>
    </source>
</evidence>
<dbReference type="Pfam" id="PF03607">
    <property type="entry name" value="DCX"/>
    <property type="match status" value="1"/>
</dbReference>
<dbReference type="PANTHER" id="PTHR23004">
    <property type="entry name" value="DOUBLECORTIN DOMAIN CONTAINING 2"/>
    <property type="match status" value="1"/>
</dbReference>
<evidence type="ECO:0000256" key="1">
    <source>
        <dbReference type="SAM" id="MobiDB-lite"/>
    </source>
</evidence>
<organism evidence="3 4">
    <name type="scientific">Porites evermanni</name>
    <dbReference type="NCBI Taxonomy" id="104178"/>
    <lineage>
        <taxon>Eukaryota</taxon>
        <taxon>Metazoa</taxon>
        <taxon>Cnidaria</taxon>
        <taxon>Anthozoa</taxon>
        <taxon>Hexacorallia</taxon>
        <taxon>Scleractinia</taxon>
        <taxon>Fungiina</taxon>
        <taxon>Poritidae</taxon>
        <taxon>Porites</taxon>
    </lineage>
</organism>
<sequence length="365" mass="40639">VFCNGVVAKPKRVQLRTDFKMPQILECVNEKVSTISKNGAVYDSLNTTQGRTTSQPQNVCVVNIVKVAKHFHFSVFCNGVVAKPKRVQLRTDFKMPQILECVNEKVSTISKNGAVYELFTVDGHKITEPSQLDSNGQYVAVGRERFFDKSVCYNDQGVAAQLTPRRASTKPKVAEIKPLRKANKTIPALVSLRDAKSVSSPESPREVENFRSFEDTLESVADNDLNSELVEDKPLRSYAARKDSSQEQDIEEIPLDETIKEDTADVLGDNGVPLEEIINERQGSGSADVKPSVYEASGEHQVAAGEIQDDRETLEDKPIDQLPAEEVEDEEIEEIVNQNDGDESVNVRQSEEVKDEEIIEDNNDL</sequence>
<dbReference type="InterPro" id="IPR003533">
    <property type="entry name" value="Doublecortin_dom"/>
</dbReference>